<dbReference type="GO" id="GO:0016787">
    <property type="term" value="F:hydrolase activity"/>
    <property type="evidence" value="ECO:0007669"/>
    <property type="project" value="UniProtKB-KW"/>
</dbReference>
<dbReference type="Pfam" id="PF04909">
    <property type="entry name" value="Amidohydro_2"/>
    <property type="match status" value="1"/>
</dbReference>
<dbReference type="Gene3D" id="3.20.20.140">
    <property type="entry name" value="Metal-dependent hydrolases"/>
    <property type="match status" value="1"/>
</dbReference>
<reference evidence="4" key="1">
    <citation type="submission" date="2017-02" db="EMBL/GenBank/DDBJ databases">
        <title>Natronthermophilus aegyptiacus gen. nov.,sp. nov., an aerobic, extremely halophilic alkalithermophilic archaeon isolated from the athalassohaline Wadi An Natrun, Egypt.</title>
        <authorList>
            <person name="Zhao B."/>
        </authorList>
    </citation>
    <scope>NUCLEOTIDE SEQUENCE [LARGE SCALE GENOMIC DNA]</scope>
    <source>
        <strain evidence="4">JW/NM-HA 15</strain>
    </source>
</reference>
<dbReference type="Proteomes" id="UP000250088">
    <property type="component" value="Chromosome"/>
</dbReference>
<proteinExistence type="predicted"/>
<evidence type="ECO:0000259" key="2">
    <source>
        <dbReference type="Pfam" id="PF04909"/>
    </source>
</evidence>
<gene>
    <name evidence="3" type="ORF">B1756_12480</name>
</gene>
<keyword evidence="4" id="KW-1185">Reference proteome</keyword>
<evidence type="ECO:0000313" key="4">
    <source>
        <dbReference type="Proteomes" id="UP000250088"/>
    </source>
</evidence>
<feature type="domain" description="Amidohydrolase-related" evidence="2">
    <location>
        <begin position="64"/>
        <end position="330"/>
    </location>
</feature>
<protein>
    <submittedName>
        <fullName evidence="3">Amidohydrolase</fullName>
    </submittedName>
</protein>
<evidence type="ECO:0000256" key="1">
    <source>
        <dbReference type="SAM" id="MobiDB-lite"/>
    </source>
</evidence>
<dbReference type="InterPro" id="IPR006680">
    <property type="entry name" value="Amidohydro-rel"/>
</dbReference>
<organism evidence="3 4">
    <name type="scientific">Natrarchaeobaculum aegyptiacum</name>
    <dbReference type="NCBI Taxonomy" id="745377"/>
    <lineage>
        <taxon>Archaea</taxon>
        <taxon>Methanobacteriati</taxon>
        <taxon>Methanobacteriota</taxon>
        <taxon>Stenosarchaea group</taxon>
        <taxon>Halobacteria</taxon>
        <taxon>Halobacteriales</taxon>
        <taxon>Natrialbaceae</taxon>
        <taxon>Natrarchaeobaculum</taxon>
    </lineage>
</organism>
<dbReference type="InterPro" id="IPR032466">
    <property type="entry name" value="Metal_Hydrolase"/>
</dbReference>
<sequence>MPSPAPSSALSSPRRRFLTVAAGSTVLSATAGCVDTDSDDSPASSRADPHHEEADSVDELPLFDAHTHITPMAARGHDALSADALVDWMDSNGVDTAAVLALESPEAYPVQATSWWLLEEIQPYADRLVPFVTIDPRTLVHDRDVIEDVLEQYLEGGARGFGELKAGIGIDDEMARQAYELCSSYDLPVTLHTDGRAMTDDLGLPGLESVLESFPDVDFLAHAHGWWIHVSGDVDTMERGSAHEGPVEPGGRVPELLASYDNLYGDLSAAAGWTALTRDEDFGQSFLEDHHDQLVFGTDYLYPGQEVDHFDLFDRFDLSLEAWADIRYQNFQSLLV</sequence>
<feature type="region of interest" description="Disordered" evidence="1">
    <location>
        <begin position="29"/>
        <end position="59"/>
    </location>
</feature>
<dbReference type="SUPFAM" id="SSF51556">
    <property type="entry name" value="Metallo-dependent hydrolases"/>
    <property type="match status" value="1"/>
</dbReference>
<dbReference type="KEGG" id="naj:B1756_12480"/>
<keyword evidence="3" id="KW-0378">Hydrolase</keyword>
<dbReference type="PROSITE" id="PS51318">
    <property type="entry name" value="TAT"/>
    <property type="match status" value="1"/>
</dbReference>
<accession>A0A2Z2HX77</accession>
<dbReference type="InterPro" id="IPR006311">
    <property type="entry name" value="TAT_signal"/>
</dbReference>
<dbReference type="EMBL" id="CP019893">
    <property type="protein sequence ID" value="ARS91831.1"/>
    <property type="molecule type" value="Genomic_DNA"/>
</dbReference>
<dbReference type="AlphaFoldDB" id="A0A2Z2HX77"/>
<evidence type="ECO:0000313" key="3">
    <source>
        <dbReference type="EMBL" id="ARS91831.1"/>
    </source>
</evidence>
<name>A0A2Z2HX77_9EURY</name>